<dbReference type="Proteomes" id="UP000189229">
    <property type="component" value="Unassembled WGS sequence"/>
</dbReference>
<evidence type="ECO:0000313" key="1">
    <source>
        <dbReference type="EMBL" id="OOK66613.1"/>
    </source>
</evidence>
<sequence>MAPVGQADWSGRWDEPAMVVQAVPEASAGRAVPVARVETAAPA</sequence>
<reference evidence="1 2" key="1">
    <citation type="submission" date="2017-02" db="EMBL/GenBank/DDBJ databases">
        <title>Complete genome sequences of Mycobacterium kansasii strains isolated from rhesus macaques.</title>
        <authorList>
            <person name="Panda A."/>
            <person name="Nagaraj S."/>
            <person name="Zhao X."/>
            <person name="Tettelin H."/>
            <person name="Detolla L.J."/>
        </authorList>
    </citation>
    <scope>NUCLEOTIDE SEQUENCE [LARGE SCALE GENOMIC DNA]</scope>
    <source>
        <strain evidence="1 2">11-3813</strain>
    </source>
</reference>
<evidence type="ECO:0000313" key="2">
    <source>
        <dbReference type="Proteomes" id="UP000189229"/>
    </source>
</evidence>
<organism evidence="1 2">
    <name type="scientific">Mycobacterium kansasii</name>
    <dbReference type="NCBI Taxonomy" id="1768"/>
    <lineage>
        <taxon>Bacteria</taxon>
        <taxon>Bacillati</taxon>
        <taxon>Actinomycetota</taxon>
        <taxon>Actinomycetes</taxon>
        <taxon>Mycobacteriales</taxon>
        <taxon>Mycobacteriaceae</taxon>
        <taxon>Mycobacterium</taxon>
    </lineage>
</organism>
<protein>
    <submittedName>
        <fullName evidence="1">Uncharacterized protein</fullName>
    </submittedName>
</protein>
<comment type="caution">
    <text evidence="1">The sequence shown here is derived from an EMBL/GenBank/DDBJ whole genome shotgun (WGS) entry which is preliminary data.</text>
</comment>
<dbReference type="EMBL" id="MVBM01000009">
    <property type="protein sequence ID" value="OOK66613.1"/>
    <property type="molecule type" value="Genomic_DNA"/>
</dbReference>
<dbReference type="AlphaFoldDB" id="A0A1V3WI01"/>
<name>A0A1V3WI01_MYCKA</name>
<gene>
    <name evidence="1" type="ORF">BZL30_8344</name>
</gene>
<accession>A0A1V3WI01</accession>
<proteinExistence type="predicted"/>